<evidence type="ECO:0000313" key="1">
    <source>
        <dbReference type="EMBL" id="MDY3557911.1"/>
    </source>
</evidence>
<protein>
    <submittedName>
        <fullName evidence="1">Uncharacterized protein</fullName>
    </submittedName>
</protein>
<keyword evidence="2" id="KW-1185">Reference proteome</keyword>
<proteinExistence type="predicted"/>
<dbReference type="RefSeq" id="WP_320684909.1">
    <property type="nucleotide sequence ID" value="NZ_JAXBLV010000006.1"/>
</dbReference>
<gene>
    <name evidence="1" type="ORF">R5W23_006011</name>
</gene>
<name>A0ABU5ES61_9BACT</name>
<dbReference type="Proteomes" id="UP001272242">
    <property type="component" value="Unassembled WGS sequence"/>
</dbReference>
<comment type="caution">
    <text evidence="1">The sequence shown here is derived from an EMBL/GenBank/DDBJ whole genome shotgun (WGS) entry which is preliminary data.</text>
</comment>
<organism evidence="1 2">
    <name type="scientific">Gemmata algarum</name>
    <dbReference type="NCBI Taxonomy" id="2975278"/>
    <lineage>
        <taxon>Bacteria</taxon>
        <taxon>Pseudomonadati</taxon>
        <taxon>Planctomycetota</taxon>
        <taxon>Planctomycetia</taxon>
        <taxon>Gemmatales</taxon>
        <taxon>Gemmataceae</taxon>
        <taxon>Gemmata</taxon>
    </lineage>
</organism>
<sequence length="76" mass="8651">MDAIYFPHESTGHVQYDPGRGTRAFDPWWLILLCDRGIVDHYTWLLLRYGIALHKGSTFGPHVSVVKGVEPLARES</sequence>
<reference evidence="2" key="1">
    <citation type="journal article" date="2023" name="Mar. Drugs">
        <title>Gemmata algarum, a Novel Planctomycete Isolated from an Algal Mat, Displays Antimicrobial Activity.</title>
        <authorList>
            <person name="Kumar G."/>
            <person name="Kallscheuer N."/>
            <person name="Kashif M."/>
            <person name="Ahamad S."/>
            <person name="Jagadeeshwari U."/>
            <person name="Pannikurungottu S."/>
            <person name="Haufschild T."/>
            <person name="Kabuu M."/>
            <person name="Sasikala C."/>
            <person name="Jogler C."/>
            <person name="Ramana C."/>
        </authorList>
    </citation>
    <scope>NUCLEOTIDE SEQUENCE [LARGE SCALE GENOMIC DNA]</scope>
    <source>
        <strain evidence="2">JC673</strain>
    </source>
</reference>
<dbReference type="EMBL" id="JAXBLV010000006">
    <property type="protein sequence ID" value="MDY3557911.1"/>
    <property type="molecule type" value="Genomic_DNA"/>
</dbReference>
<evidence type="ECO:0000313" key="2">
    <source>
        <dbReference type="Proteomes" id="UP001272242"/>
    </source>
</evidence>
<accession>A0ABU5ES61</accession>